<keyword evidence="4" id="KW-1185">Reference proteome</keyword>
<evidence type="ECO:0000313" key="3">
    <source>
        <dbReference type="EMBL" id="CAK7265846.1"/>
    </source>
</evidence>
<dbReference type="EMBL" id="CAWUOM010000020">
    <property type="protein sequence ID" value="CAK7265846.1"/>
    <property type="molecule type" value="Genomic_DNA"/>
</dbReference>
<sequence>MPNFFVPARSSRHRIACLALYRALVQRARRVPLPSHVTYQVPDKQYVHPIQRFVRHAFQQNRGDTSPRLILAALDAGYKFIDLLEAAKTADSPANRSIVEVLERRPPPKRLPPPLRSRAERAEKRARKKAVKEQGILVARKDKRCHPPVITRRIIPGTEQLSPDGTVLTHLYDYVPTEGSRPLSELPGGIENGRRRVPRLVTEATGIPFLRLGKPQSPILSRALRFKIAKRRERTLLASKLIKDDAPFADEEDMWEANLARGLVEAGGPGAKEFAANLSREPTYRSAVNAGAAHLNRLLNLETADMLLRSRAYQQIVDRERDLAEKEEVERQARRQAHANDLEDVTLSSR</sequence>
<dbReference type="Proteomes" id="UP001642501">
    <property type="component" value="Unassembled WGS sequence"/>
</dbReference>
<feature type="region of interest" description="Disordered" evidence="1">
    <location>
        <begin position="328"/>
        <end position="350"/>
    </location>
</feature>
<dbReference type="InterPro" id="IPR008011">
    <property type="entry name" value="Complex1_LYR_dom"/>
</dbReference>
<protein>
    <recommendedName>
        <fullName evidence="2">Complex 1 LYR protein domain-containing protein</fullName>
    </recommendedName>
</protein>
<evidence type="ECO:0000313" key="4">
    <source>
        <dbReference type="Proteomes" id="UP001642501"/>
    </source>
</evidence>
<proteinExistence type="predicted"/>
<accession>A0ABP0DG58</accession>
<reference evidence="3 4" key="1">
    <citation type="submission" date="2024-01" db="EMBL/GenBank/DDBJ databases">
        <authorList>
            <person name="Allen C."/>
            <person name="Tagirdzhanova G."/>
        </authorList>
    </citation>
    <scope>NUCLEOTIDE SEQUENCE [LARGE SCALE GENOMIC DNA]</scope>
    <source>
        <strain evidence="3 4">CBS 573.63</strain>
    </source>
</reference>
<dbReference type="Pfam" id="PF05347">
    <property type="entry name" value="Complex1_LYR"/>
    <property type="match status" value="1"/>
</dbReference>
<feature type="compositionally biased region" description="Basic and acidic residues" evidence="1">
    <location>
        <begin position="328"/>
        <end position="341"/>
    </location>
</feature>
<evidence type="ECO:0000259" key="2">
    <source>
        <dbReference type="Pfam" id="PF05347"/>
    </source>
</evidence>
<comment type="caution">
    <text evidence="3">The sequence shown here is derived from an EMBL/GenBank/DDBJ whole genome shotgun (WGS) entry which is preliminary data.</text>
</comment>
<evidence type="ECO:0000256" key="1">
    <source>
        <dbReference type="SAM" id="MobiDB-lite"/>
    </source>
</evidence>
<organism evidence="3 4">
    <name type="scientific">Sporothrix epigloea</name>
    <dbReference type="NCBI Taxonomy" id="1892477"/>
    <lineage>
        <taxon>Eukaryota</taxon>
        <taxon>Fungi</taxon>
        <taxon>Dikarya</taxon>
        <taxon>Ascomycota</taxon>
        <taxon>Pezizomycotina</taxon>
        <taxon>Sordariomycetes</taxon>
        <taxon>Sordariomycetidae</taxon>
        <taxon>Ophiostomatales</taxon>
        <taxon>Ophiostomataceae</taxon>
        <taxon>Sporothrix</taxon>
    </lineage>
</organism>
<name>A0ABP0DG58_9PEZI</name>
<feature type="region of interest" description="Disordered" evidence="1">
    <location>
        <begin position="103"/>
        <end position="132"/>
    </location>
</feature>
<gene>
    <name evidence="3" type="ORF">SEPCBS57363_001788</name>
</gene>
<feature type="domain" description="Complex 1 LYR protein" evidence="2">
    <location>
        <begin position="16"/>
        <end position="81"/>
    </location>
</feature>